<dbReference type="NCBIfam" id="TIGR01354">
    <property type="entry name" value="cyt_deam_tetra"/>
    <property type="match status" value="1"/>
</dbReference>
<dbReference type="GO" id="GO:0072527">
    <property type="term" value="P:pyrimidine-containing compound metabolic process"/>
    <property type="evidence" value="ECO:0007669"/>
    <property type="project" value="UniProtKB-ARBA"/>
</dbReference>
<dbReference type="Gene3D" id="3.40.140.10">
    <property type="entry name" value="Cytidine Deaminase, domain 2"/>
    <property type="match status" value="1"/>
</dbReference>
<sequence length="184" mass="19527">MVSQSSSSSSSVSASQRNALCRAAMDARSLSYSPYSKFRVGAAILFANGEIVHGANIENASYGGTICAERTAIVKARTTPSLILDEAQSATAGAQGVEGQPKMQPILAIAVSTDLNEACSPCGFCRQVLREFCNVSVPIYMLTRSWSADAEGNFSESDKTCVTKTLEDLLPMSFGPDQLDLPRS</sequence>
<evidence type="ECO:0000256" key="2">
    <source>
        <dbReference type="ARBA" id="ARBA00003949"/>
    </source>
</evidence>
<dbReference type="GO" id="GO:0008270">
    <property type="term" value="F:zinc ion binding"/>
    <property type="evidence" value="ECO:0007669"/>
    <property type="project" value="UniProtKB-UniRule"/>
</dbReference>
<keyword evidence="6 13" id="KW-0378">Hydrolase</keyword>
<dbReference type="PANTHER" id="PTHR11644">
    <property type="entry name" value="CYTIDINE DEAMINASE"/>
    <property type="match status" value="1"/>
</dbReference>
<keyword evidence="5 12" id="KW-0479">Metal-binding</keyword>
<evidence type="ECO:0000313" key="16">
    <source>
        <dbReference type="Proteomes" id="UP001176521"/>
    </source>
</evidence>
<evidence type="ECO:0000256" key="13">
    <source>
        <dbReference type="RuleBase" id="RU364006"/>
    </source>
</evidence>
<evidence type="ECO:0000256" key="4">
    <source>
        <dbReference type="ARBA" id="ARBA00012783"/>
    </source>
</evidence>
<comment type="catalytic activity">
    <reaction evidence="9 13">
        <text>cytidine + H2O + H(+) = uridine + NH4(+)</text>
        <dbReference type="Rhea" id="RHEA:16069"/>
        <dbReference type="ChEBI" id="CHEBI:15377"/>
        <dbReference type="ChEBI" id="CHEBI:15378"/>
        <dbReference type="ChEBI" id="CHEBI:16704"/>
        <dbReference type="ChEBI" id="CHEBI:17562"/>
        <dbReference type="ChEBI" id="CHEBI:28938"/>
        <dbReference type="EC" id="3.5.4.5"/>
    </reaction>
</comment>
<comment type="catalytic activity">
    <reaction evidence="13">
        <text>2'-deoxycytidine + H2O + H(+) = 2'-deoxyuridine + NH4(+)</text>
        <dbReference type="Rhea" id="RHEA:13433"/>
        <dbReference type="ChEBI" id="CHEBI:15377"/>
        <dbReference type="ChEBI" id="CHEBI:15378"/>
        <dbReference type="ChEBI" id="CHEBI:15698"/>
        <dbReference type="ChEBI" id="CHEBI:16450"/>
        <dbReference type="ChEBI" id="CHEBI:28938"/>
        <dbReference type="EC" id="3.5.4.5"/>
    </reaction>
</comment>
<name>A0AAN6JL53_9BASI</name>
<feature type="binding site" evidence="11">
    <location>
        <begin position="56"/>
        <end position="62"/>
    </location>
    <ligand>
        <name>substrate</name>
    </ligand>
</feature>
<dbReference type="EC" id="3.5.4.5" evidence="4 13"/>
<keyword evidence="16" id="KW-1185">Reference proteome</keyword>
<evidence type="ECO:0000256" key="9">
    <source>
        <dbReference type="ARBA" id="ARBA00049558"/>
    </source>
</evidence>
<dbReference type="SUPFAM" id="SSF53927">
    <property type="entry name" value="Cytidine deaminase-like"/>
    <property type="match status" value="1"/>
</dbReference>
<evidence type="ECO:0000256" key="1">
    <source>
        <dbReference type="ARBA" id="ARBA00001947"/>
    </source>
</evidence>
<dbReference type="Pfam" id="PF00383">
    <property type="entry name" value="dCMP_cyt_deam_1"/>
    <property type="match status" value="1"/>
</dbReference>
<feature type="binding site" evidence="12">
    <location>
        <position position="122"/>
    </location>
    <ligand>
        <name>Zn(2+)</name>
        <dbReference type="ChEBI" id="CHEBI:29105"/>
        <note>catalytic</note>
    </ligand>
</feature>
<evidence type="ECO:0000256" key="5">
    <source>
        <dbReference type="ARBA" id="ARBA00022723"/>
    </source>
</evidence>
<gene>
    <name evidence="15" type="ORF">OC842_003479</name>
</gene>
<keyword evidence="7 12" id="KW-0862">Zinc</keyword>
<evidence type="ECO:0000256" key="8">
    <source>
        <dbReference type="ARBA" id="ARBA00032005"/>
    </source>
</evidence>
<evidence type="ECO:0000256" key="6">
    <source>
        <dbReference type="ARBA" id="ARBA00022801"/>
    </source>
</evidence>
<dbReference type="InterPro" id="IPR002125">
    <property type="entry name" value="CMP_dCMP_dom"/>
</dbReference>
<evidence type="ECO:0000313" key="15">
    <source>
        <dbReference type="EMBL" id="KAK0531863.1"/>
    </source>
</evidence>
<dbReference type="InterPro" id="IPR016193">
    <property type="entry name" value="Cytidine_deaminase-like"/>
</dbReference>
<feature type="binding site" evidence="12">
    <location>
        <position position="67"/>
    </location>
    <ligand>
        <name>Zn(2+)</name>
        <dbReference type="ChEBI" id="CHEBI:29105"/>
        <note>catalytic</note>
    </ligand>
</feature>
<dbReference type="NCBIfam" id="NF004064">
    <property type="entry name" value="PRK05578.1"/>
    <property type="match status" value="1"/>
</dbReference>
<dbReference type="AlphaFoldDB" id="A0AAN6JL53"/>
<evidence type="ECO:0000256" key="7">
    <source>
        <dbReference type="ARBA" id="ARBA00022833"/>
    </source>
</evidence>
<protein>
    <recommendedName>
        <fullName evidence="4 13">Cytidine deaminase</fullName>
        <ecNumber evidence="4 13">3.5.4.5</ecNumber>
    </recommendedName>
    <alternativeName>
        <fullName evidence="8 13">Cytidine aminohydrolase</fullName>
    </alternativeName>
</protein>
<feature type="domain" description="CMP/dCMP-type deaminase" evidence="14">
    <location>
        <begin position="15"/>
        <end position="177"/>
    </location>
</feature>
<dbReference type="InterPro" id="IPR006262">
    <property type="entry name" value="Cyt_deam_tetra"/>
</dbReference>
<dbReference type="PROSITE" id="PS51747">
    <property type="entry name" value="CYT_DCMP_DEAMINASES_2"/>
    <property type="match status" value="1"/>
</dbReference>
<accession>A0AAN6JL53</accession>
<dbReference type="CDD" id="cd01283">
    <property type="entry name" value="cytidine_deaminase"/>
    <property type="match status" value="1"/>
</dbReference>
<dbReference type="GO" id="GO:0005829">
    <property type="term" value="C:cytosol"/>
    <property type="evidence" value="ECO:0007669"/>
    <property type="project" value="TreeGrafter"/>
</dbReference>
<comment type="cofactor">
    <cofactor evidence="1 12 13">
        <name>Zn(2+)</name>
        <dbReference type="ChEBI" id="CHEBI:29105"/>
    </cofactor>
</comment>
<evidence type="ECO:0000256" key="3">
    <source>
        <dbReference type="ARBA" id="ARBA00006576"/>
    </source>
</evidence>
<evidence type="ECO:0000256" key="12">
    <source>
        <dbReference type="PIRSR" id="PIRSR606262-3"/>
    </source>
</evidence>
<dbReference type="EMBL" id="JAPDMQ010000174">
    <property type="protein sequence ID" value="KAK0531863.1"/>
    <property type="molecule type" value="Genomic_DNA"/>
</dbReference>
<feature type="binding site" evidence="12">
    <location>
        <position position="125"/>
    </location>
    <ligand>
        <name>Zn(2+)</name>
        <dbReference type="ChEBI" id="CHEBI:29105"/>
        <note>catalytic</note>
    </ligand>
</feature>
<dbReference type="InterPro" id="IPR050202">
    <property type="entry name" value="Cyt/Deoxycyt_deaminase"/>
</dbReference>
<evidence type="ECO:0000259" key="14">
    <source>
        <dbReference type="PROSITE" id="PS51747"/>
    </source>
</evidence>
<organism evidence="15 16">
    <name type="scientific">Tilletia horrida</name>
    <dbReference type="NCBI Taxonomy" id="155126"/>
    <lineage>
        <taxon>Eukaryota</taxon>
        <taxon>Fungi</taxon>
        <taxon>Dikarya</taxon>
        <taxon>Basidiomycota</taxon>
        <taxon>Ustilaginomycotina</taxon>
        <taxon>Exobasidiomycetes</taxon>
        <taxon>Tilletiales</taxon>
        <taxon>Tilletiaceae</taxon>
        <taxon>Tilletia</taxon>
    </lineage>
</organism>
<comment type="function">
    <text evidence="2 13">This enzyme scavenges exogenous and endogenous cytidine and 2'-deoxycytidine for UMP synthesis.</text>
</comment>
<evidence type="ECO:0000256" key="10">
    <source>
        <dbReference type="PIRSR" id="PIRSR606262-1"/>
    </source>
</evidence>
<feature type="active site" description="Proton donor" evidence="10">
    <location>
        <position position="69"/>
    </location>
</feature>
<dbReference type="GO" id="GO:0055086">
    <property type="term" value="P:nucleobase-containing small molecule metabolic process"/>
    <property type="evidence" value="ECO:0007669"/>
    <property type="project" value="UniProtKB-ARBA"/>
</dbReference>
<dbReference type="PANTHER" id="PTHR11644:SF2">
    <property type="entry name" value="CYTIDINE DEAMINASE"/>
    <property type="match status" value="1"/>
</dbReference>
<reference evidence="15" key="1">
    <citation type="journal article" date="2023" name="PhytoFront">
        <title>Draft Genome Resources of Seven Strains of Tilletia horrida, Causal Agent of Kernel Smut of Rice.</title>
        <authorList>
            <person name="Khanal S."/>
            <person name="Antony Babu S."/>
            <person name="Zhou X.G."/>
        </authorList>
    </citation>
    <scope>NUCLEOTIDE SEQUENCE</scope>
    <source>
        <strain evidence="15">TX3</strain>
    </source>
</reference>
<proteinExistence type="inferred from homology"/>
<comment type="similarity">
    <text evidence="3 13">Belongs to the cytidine and deoxycytidylate deaminase family.</text>
</comment>
<dbReference type="GO" id="GO:0004126">
    <property type="term" value="F:cytidine deaminase activity"/>
    <property type="evidence" value="ECO:0007669"/>
    <property type="project" value="UniProtKB-UniRule"/>
</dbReference>
<comment type="caution">
    <text evidence="15">The sequence shown here is derived from an EMBL/GenBank/DDBJ whole genome shotgun (WGS) entry which is preliminary data.</text>
</comment>
<dbReference type="Proteomes" id="UP001176521">
    <property type="component" value="Unassembled WGS sequence"/>
</dbReference>
<evidence type="ECO:0000256" key="11">
    <source>
        <dbReference type="PIRSR" id="PIRSR606262-2"/>
    </source>
</evidence>